<evidence type="ECO:0000256" key="7">
    <source>
        <dbReference type="RuleBase" id="RU363059"/>
    </source>
</evidence>
<dbReference type="InterPro" id="IPR007599">
    <property type="entry name" value="DER1"/>
</dbReference>
<comment type="similarity">
    <text evidence="2 7">Belongs to the derlin family.</text>
</comment>
<reference evidence="9" key="2">
    <citation type="submission" date="2018-04" db="EMBL/GenBank/DDBJ databases">
        <title>Leveraging single-cell genomics to expand the Fungal Tree of Life.</title>
        <authorList>
            <consortium name="DOE Joint Genome Institute"/>
            <person name="Ahrendt S.R."/>
            <person name="Quandt C.A."/>
            <person name="Ciobanu D."/>
            <person name="Clum A."/>
            <person name="Salamov A."/>
            <person name="Andreopoulos B."/>
            <person name="Cheng J.-F."/>
            <person name="Woyke T."/>
            <person name="Pelin A."/>
            <person name="Henrissat B."/>
            <person name="Benny G.L."/>
            <person name="Smith M.E."/>
            <person name="James T.Y."/>
            <person name="Grigoriev I.V."/>
        </authorList>
    </citation>
    <scope>NUCLEOTIDE SEQUENCE</scope>
    <source>
        <strain evidence="9">ATCC 52028</strain>
    </source>
</reference>
<dbReference type="STRING" id="1555241.A0A4P9X185"/>
<feature type="transmembrane region" description="Helical" evidence="7">
    <location>
        <begin position="54"/>
        <end position="76"/>
    </location>
</feature>
<keyword evidence="3 7" id="KW-0812">Transmembrane</keyword>
<evidence type="ECO:0000256" key="2">
    <source>
        <dbReference type="ARBA" id="ARBA00008917"/>
    </source>
</evidence>
<keyword evidence="4 7" id="KW-0256">Endoplasmic reticulum</keyword>
<dbReference type="PANTHER" id="PTHR11009">
    <property type="entry name" value="DER1-LIKE PROTEIN, DERLIN"/>
    <property type="match status" value="1"/>
</dbReference>
<dbReference type="GO" id="GO:0033554">
    <property type="term" value="P:cellular response to stress"/>
    <property type="evidence" value="ECO:0007669"/>
    <property type="project" value="UniProtKB-ARBA"/>
</dbReference>
<dbReference type="GO" id="GO:0005789">
    <property type="term" value="C:endoplasmic reticulum membrane"/>
    <property type="evidence" value="ECO:0007669"/>
    <property type="project" value="UniProtKB-SubCell"/>
</dbReference>
<dbReference type="GO" id="GO:0051603">
    <property type="term" value="P:proteolysis involved in protein catabolic process"/>
    <property type="evidence" value="ECO:0007669"/>
    <property type="project" value="UniProtKB-ARBA"/>
</dbReference>
<evidence type="ECO:0000256" key="6">
    <source>
        <dbReference type="ARBA" id="ARBA00023136"/>
    </source>
</evidence>
<evidence type="ECO:0000313" key="11">
    <source>
        <dbReference type="Proteomes" id="UP000274922"/>
    </source>
</evidence>
<dbReference type="FunFam" id="1.20.1540.10:FF:000016">
    <property type="entry name" value="Derlin"/>
    <property type="match status" value="1"/>
</dbReference>
<dbReference type="EMBL" id="ML009159">
    <property type="protein sequence ID" value="RKO97825.1"/>
    <property type="molecule type" value="Genomic_DNA"/>
</dbReference>
<protein>
    <recommendedName>
        <fullName evidence="7">Derlin</fullName>
    </recommendedName>
</protein>
<comment type="function">
    <text evidence="7">May be involved in the degradation of misfolded endoplasmic reticulum (ER) luminal proteins.</text>
</comment>
<gene>
    <name evidence="8" type="ORF">CAUPRSCDRAFT_4409</name>
    <name evidence="9" type="ORF">CXG81DRAFT_2083</name>
</gene>
<name>A0A4P9X185_9FUNG</name>
<evidence type="ECO:0000313" key="9">
    <source>
        <dbReference type="EMBL" id="RKO98785.1"/>
    </source>
</evidence>
<dbReference type="SUPFAM" id="SSF144091">
    <property type="entry name" value="Rhomboid-like"/>
    <property type="match status" value="1"/>
</dbReference>
<keyword evidence="6 7" id="KW-0472">Membrane</keyword>
<sequence>MPVPLESWYTDLPPVTRTYITLIFATTLACQLDLLSPLQLYFNWSLIVNNGETWRLLSSFLYFGPLSIDFLFHMFFLGRYSRMLEEGSFQGRGADYLWMVVGIGMCGMVLLSPLLNARTTSLPFLSSPLTFMLVYVWSRRNPYIQLNFLGLFNFSAPYLPWVLLGFTVLLNNQFPAGDLLGMGVGHLYYFCEDVYPTLPGPGFGGRRPLATPRLVTWAWK</sequence>
<feature type="non-terminal residue" evidence="9">
    <location>
        <position position="220"/>
    </location>
</feature>
<evidence type="ECO:0000256" key="5">
    <source>
        <dbReference type="ARBA" id="ARBA00022989"/>
    </source>
</evidence>
<keyword evidence="11" id="KW-1185">Reference proteome</keyword>
<feature type="transmembrane region" description="Helical" evidence="7">
    <location>
        <begin position="20"/>
        <end position="42"/>
    </location>
</feature>
<keyword evidence="5 7" id="KW-1133">Transmembrane helix</keyword>
<comment type="subcellular location">
    <subcellularLocation>
        <location evidence="1 7">Endoplasmic reticulum membrane</location>
        <topology evidence="1 7">Multi-pass membrane protein</topology>
    </subcellularLocation>
</comment>
<evidence type="ECO:0000256" key="1">
    <source>
        <dbReference type="ARBA" id="ARBA00004477"/>
    </source>
</evidence>
<dbReference type="Pfam" id="PF04511">
    <property type="entry name" value="DER1"/>
    <property type="match status" value="1"/>
</dbReference>
<dbReference type="InterPro" id="IPR035952">
    <property type="entry name" value="Rhomboid-like_sf"/>
</dbReference>
<reference evidence="10 11" key="1">
    <citation type="journal article" date="2018" name="Nat. Microbiol.">
        <title>Leveraging single-cell genomics to expand the fungal tree of life.</title>
        <authorList>
            <person name="Ahrendt S.R."/>
            <person name="Quandt C.A."/>
            <person name="Ciobanu D."/>
            <person name="Clum A."/>
            <person name="Salamov A."/>
            <person name="Andreopoulos B."/>
            <person name="Cheng J.F."/>
            <person name="Woyke T."/>
            <person name="Pelin A."/>
            <person name="Henrissat B."/>
            <person name="Reynolds N.K."/>
            <person name="Benny G.L."/>
            <person name="Smith M.E."/>
            <person name="James T.Y."/>
            <person name="Grigoriev I.V."/>
        </authorList>
    </citation>
    <scope>NUCLEOTIDE SEQUENCE [LARGE SCALE GENOMIC DNA]</scope>
    <source>
        <strain evidence="10 11">ATCC 52028</strain>
    </source>
</reference>
<accession>A0A4P9X185</accession>
<evidence type="ECO:0000256" key="3">
    <source>
        <dbReference type="ARBA" id="ARBA00022692"/>
    </source>
</evidence>
<dbReference type="AlphaFoldDB" id="A0A4P9X185"/>
<evidence type="ECO:0000313" key="10">
    <source>
        <dbReference type="Proteomes" id="UP000268535"/>
    </source>
</evidence>
<feature type="transmembrane region" description="Helical" evidence="7">
    <location>
        <begin position="150"/>
        <end position="170"/>
    </location>
</feature>
<reference evidence="8" key="3">
    <citation type="submission" date="2018-08" db="EMBL/GenBank/DDBJ databases">
        <title>Leveraging single-cell genomics to expand the Fungal Tree of Life.</title>
        <authorList>
            <consortium name="DOE Joint Genome Institute"/>
            <person name="Ahrendt S.R."/>
            <person name="Quandt C.A."/>
            <person name="Ciobanu D."/>
            <person name="Clum A."/>
            <person name="Salamov A."/>
            <person name="Andreopoulos B."/>
            <person name="Cheng J.-F."/>
            <person name="Woyke T."/>
            <person name="Pelin A."/>
            <person name="Henrissat B."/>
            <person name="Reynolds N."/>
            <person name="Benny G.L."/>
            <person name="Smith M.E."/>
            <person name="James T.Y."/>
            <person name="Grigoriev I.V."/>
        </authorList>
    </citation>
    <scope>NUCLEOTIDE SEQUENCE</scope>
    <source>
        <strain evidence="8">ATCC 52028</strain>
    </source>
</reference>
<dbReference type="Proteomes" id="UP000268535">
    <property type="component" value="Unassembled WGS sequence"/>
</dbReference>
<evidence type="ECO:0000313" key="8">
    <source>
        <dbReference type="EMBL" id="RKO97825.1"/>
    </source>
</evidence>
<dbReference type="EMBL" id="ML014363">
    <property type="protein sequence ID" value="RKO98785.1"/>
    <property type="molecule type" value="Genomic_DNA"/>
</dbReference>
<dbReference type="Proteomes" id="UP000274922">
    <property type="component" value="Unassembled WGS sequence"/>
</dbReference>
<proteinExistence type="inferred from homology"/>
<evidence type="ECO:0000256" key="4">
    <source>
        <dbReference type="ARBA" id="ARBA00022824"/>
    </source>
</evidence>
<organism evidence="9 11">
    <name type="scientific">Caulochytrium protostelioides</name>
    <dbReference type="NCBI Taxonomy" id="1555241"/>
    <lineage>
        <taxon>Eukaryota</taxon>
        <taxon>Fungi</taxon>
        <taxon>Fungi incertae sedis</taxon>
        <taxon>Chytridiomycota</taxon>
        <taxon>Chytridiomycota incertae sedis</taxon>
        <taxon>Chytridiomycetes</taxon>
        <taxon>Caulochytriales</taxon>
        <taxon>Caulochytriaceae</taxon>
        <taxon>Caulochytrium</taxon>
    </lineage>
</organism>
<dbReference type="OrthoDB" id="1716531at2759"/>
<feature type="transmembrane region" description="Helical" evidence="7">
    <location>
        <begin position="96"/>
        <end position="115"/>
    </location>
</feature>